<dbReference type="RefSeq" id="WP_015284053.1">
    <property type="nucleotide sequence ID" value="NC_019943.1"/>
</dbReference>
<dbReference type="CDD" id="cd17574">
    <property type="entry name" value="REC_OmpR"/>
    <property type="match status" value="1"/>
</dbReference>
<dbReference type="InterPro" id="IPR000700">
    <property type="entry name" value="PAS-assoc_C"/>
</dbReference>
<dbReference type="eggNOG" id="arCOG02350">
    <property type="taxonomic scope" value="Archaea"/>
</dbReference>
<evidence type="ECO:0000259" key="10">
    <source>
        <dbReference type="PROSITE" id="PS50113"/>
    </source>
</evidence>
<dbReference type="CDD" id="cd00130">
    <property type="entry name" value="PAS"/>
    <property type="match status" value="2"/>
</dbReference>
<feature type="modified residue" description="4-aspartylphosphate" evidence="6">
    <location>
        <position position="55"/>
    </location>
</feature>
<dbReference type="SUPFAM" id="SSF55785">
    <property type="entry name" value="PYP-like sensor domain (PAS domain)"/>
    <property type="match status" value="2"/>
</dbReference>
<dbReference type="EC" id="2.7.13.3" evidence="2"/>
<dbReference type="SMART" id="SM00091">
    <property type="entry name" value="PAS"/>
    <property type="match status" value="2"/>
</dbReference>
<feature type="domain" description="Response regulatory" evidence="8">
    <location>
        <begin position="5"/>
        <end position="120"/>
    </location>
</feature>
<dbReference type="Gene3D" id="3.30.565.10">
    <property type="entry name" value="Histidine kinase-like ATPase, C-terminal domain"/>
    <property type="match status" value="1"/>
</dbReference>
<dbReference type="Pfam" id="PF00072">
    <property type="entry name" value="Response_reg"/>
    <property type="match status" value="1"/>
</dbReference>
<dbReference type="PROSITE" id="PS50109">
    <property type="entry name" value="HIS_KIN"/>
    <property type="match status" value="1"/>
</dbReference>
<keyword evidence="12" id="KW-1185">Reference proteome</keyword>
<feature type="domain" description="Histidine kinase" evidence="7">
    <location>
        <begin position="399"/>
        <end position="595"/>
    </location>
</feature>
<dbReference type="InterPro" id="IPR036890">
    <property type="entry name" value="HATPase_C_sf"/>
</dbReference>
<comment type="catalytic activity">
    <reaction evidence="1">
        <text>ATP + protein L-histidine = ADP + protein N-phospho-L-histidine.</text>
        <dbReference type="EC" id="2.7.13.3"/>
    </reaction>
</comment>
<name>L0HDB0_METFS</name>
<accession>L0HDB0</accession>
<keyword evidence="5" id="KW-0418">Kinase</keyword>
<dbReference type="Pfam" id="PF13426">
    <property type="entry name" value="PAS_9"/>
    <property type="match status" value="1"/>
</dbReference>
<dbReference type="InterPro" id="IPR001789">
    <property type="entry name" value="Sig_transdc_resp-reg_receiver"/>
</dbReference>
<dbReference type="eggNOG" id="arCOG06193">
    <property type="taxonomic scope" value="Archaea"/>
</dbReference>
<evidence type="ECO:0000256" key="4">
    <source>
        <dbReference type="ARBA" id="ARBA00022679"/>
    </source>
</evidence>
<dbReference type="HOGENOM" id="CLU_000445_114_58_2"/>
<dbReference type="NCBIfam" id="TIGR00229">
    <property type="entry name" value="sensory_box"/>
    <property type="match status" value="2"/>
</dbReference>
<dbReference type="Proteomes" id="UP000010824">
    <property type="component" value="Chromosome"/>
</dbReference>
<evidence type="ECO:0000259" key="7">
    <source>
        <dbReference type="PROSITE" id="PS50109"/>
    </source>
</evidence>
<dbReference type="Pfam" id="PF08447">
    <property type="entry name" value="PAS_3"/>
    <property type="match status" value="1"/>
</dbReference>
<dbReference type="SUPFAM" id="SSF52172">
    <property type="entry name" value="CheY-like"/>
    <property type="match status" value="1"/>
</dbReference>
<dbReference type="PANTHER" id="PTHR43304:SF1">
    <property type="entry name" value="PAC DOMAIN-CONTAINING PROTEIN"/>
    <property type="match status" value="1"/>
</dbReference>
<dbReference type="PANTHER" id="PTHR43304">
    <property type="entry name" value="PHYTOCHROME-LIKE PROTEIN CPH1"/>
    <property type="match status" value="1"/>
</dbReference>
<organism evidence="11 12">
    <name type="scientific">Methanoregula formicica (strain DSM 22288 / NBRC 105244 / SMSP)</name>
    <dbReference type="NCBI Taxonomy" id="593750"/>
    <lineage>
        <taxon>Archaea</taxon>
        <taxon>Methanobacteriati</taxon>
        <taxon>Methanobacteriota</taxon>
        <taxon>Stenosarchaea group</taxon>
        <taxon>Methanomicrobia</taxon>
        <taxon>Methanomicrobiales</taxon>
        <taxon>Methanoregulaceae</taxon>
        <taxon>Methanoregula</taxon>
    </lineage>
</organism>
<dbReference type="STRING" id="593750.Metfor_0001"/>
<dbReference type="KEGG" id="mfo:Metfor_0001"/>
<dbReference type="SMART" id="SM00448">
    <property type="entry name" value="REC"/>
    <property type="match status" value="1"/>
</dbReference>
<dbReference type="AlphaFoldDB" id="L0HDB0"/>
<dbReference type="InterPro" id="IPR011006">
    <property type="entry name" value="CheY-like_superfamily"/>
</dbReference>
<dbReference type="GeneID" id="25397753"/>
<keyword evidence="4" id="KW-0808">Transferase</keyword>
<dbReference type="InterPro" id="IPR000014">
    <property type="entry name" value="PAS"/>
</dbReference>
<evidence type="ECO:0000256" key="1">
    <source>
        <dbReference type="ARBA" id="ARBA00000085"/>
    </source>
</evidence>
<reference evidence="12" key="1">
    <citation type="submission" date="2011-12" db="EMBL/GenBank/DDBJ databases">
        <title>Complete sequence of Methanoregula formicicum SMSP.</title>
        <authorList>
            <person name="Lucas S."/>
            <person name="Han J."/>
            <person name="Lapidus A."/>
            <person name="Cheng J.-F."/>
            <person name="Goodwin L."/>
            <person name="Pitluck S."/>
            <person name="Peters L."/>
            <person name="Ovchinnikova G."/>
            <person name="Teshima H."/>
            <person name="Detter J.C."/>
            <person name="Han C."/>
            <person name="Tapia R."/>
            <person name="Land M."/>
            <person name="Hauser L."/>
            <person name="Kyrpides N."/>
            <person name="Ivanova N."/>
            <person name="Pagani I."/>
            <person name="Imachi H."/>
            <person name="Tamaki H."/>
            <person name="Sekiguchi Y."/>
            <person name="Kamagata Y."/>
            <person name="Cadillo-Quiroz H."/>
            <person name="Zinder S."/>
            <person name="Liu W.-T."/>
            <person name="Woyke T."/>
        </authorList>
    </citation>
    <scope>NUCLEOTIDE SEQUENCE [LARGE SCALE GENOMIC DNA]</scope>
    <source>
        <strain evidence="12">DSM 22288 / NBRC 105244 / SMSP</strain>
    </source>
</reference>
<dbReference type="InterPro" id="IPR001610">
    <property type="entry name" value="PAC"/>
</dbReference>
<dbReference type="PRINTS" id="PR00344">
    <property type="entry name" value="BCTRLSENSOR"/>
</dbReference>
<dbReference type="InParanoid" id="L0HDB0"/>
<dbReference type="eggNOG" id="arCOG02385">
    <property type="taxonomic scope" value="Archaea"/>
</dbReference>
<evidence type="ECO:0000259" key="9">
    <source>
        <dbReference type="PROSITE" id="PS50112"/>
    </source>
</evidence>
<reference evidence="11 12" key="2">
    <citation type="journal article" date="2014" name="Genome Announc.">
        <title>Complete Genome Sequence of Methanoregula formicica SMSPT, a Mesophilic Hydrogenotrophic Methanogen Isolated from a Methanogenic Upflow Anaerobic Sludge Blanket Reactor.</title>
        <authorList>
            <person name="Yamamoto K."/>
            <person name="Tamaki H."/>
            <person name="Cadillo-Quiroz H."/>
            <person name="Imachi H."/>
            <person name="Kyrpides N."/>
            <person name="Woyke T."/>
            <person name="Goodwin L."/>
            <person name="Zinder S.H."/>
            <person name="Kamagata Y."/>
            <person name="Liu W.T."/>
        </authorList>
    </citation>
    <scope>NUCLEOTIDE SEQUENCE [LARGE SCALE GENOMIC DNA]</scope>
    <source>
        <strain evidence="12">DSM 22288 / NBRC 105244 / SMSP</strain>
    </source>
</reference>
<evidence type="ECO:0000313" key="12">
    <source>
        <dbReference type="Proteomes" id="UP000010824"/>
    </source>
</evidence>
<evidence type="ECO:0000259" key="8">
    <source>
        <dbReference type="PROSITE" id="PS50110"/>
    </source>
</evidence>
<gene>
    <name evidence="11" type="ordered locus">Metfor_0001</name>
</gene>
<evidence type="ECO:0000256" key="2">
    <source>
        <dbReference type="ARBA" id="ARBA00012438"/>
    </source>
</evidence>
<dbReference type="CDD" id="cd00075">
    <property type="entry name" value="HATPase"/>
    <property type="match status" value="1"/>
</dbReference>
<keyword evidence="3 6" id="KW-0597">Phosphoprotein</keyword>
<dbReference type="SUPFAM" id="SSF55874">
    <property type="entry name" value="ATPase domain of HSP90 chaperone/DNA topoisomerase II/histidine kinase"/>
    <property type="match status" value="1"/>
</dbReference>
<dbReference type="PROSITE" id="PS50110">
    <property type="entry name" value="RESPONSE_REGULATORY"/>
    <property type="match status" value="1"/>
</dbReference>
<dbReference type="PROSITE" id="PS50113">
    <property type="entry name" value="PAC"/>
    <property type="match status" value="2"/>
</dbReference>
<dbReference type="EMBL" id="CP003167">
    <property type="protein sequence ID" value="AGB01089.1"/>
    <property type="molecule type" value="Genomic_DNA"/>
</dbReference>
<dbReference type="SMART" id="SM00387">
    <property type="entry name" value="HATPase_c"/>
    <property type="match status" value="1"/>
</dbReference>
<dbReference type="GO" id="GO:0000160">
    <property type="term" value="P:phosphorelay signal transduction system"/>
    <property type="evidence" value="ECO:0007669"/>
    <property type="project" value="InterPro"/>
</dbReference>
<dbReference type="GO" id="GO:0004673">
    <property type="term" value="F:protein histidine kinase activity"/>
    <property type="evidence" value="ECO:0007669"/>
    <property type="project" value="UniProtKB-EC"/>
</dbReference>
<dbReference type="SMART" id="SM00086">
    <property type="entry name" value="PAC"/>
    <property type="match status" value="2"/>
</dbReference>
<dbReference type="PROSITE" id="PS50112">
    <property type="entry name" value="PAS"/>
    <property type="match status" value="2"/>
</dbReference>
<feature type="domain" description="PAS" evidence="9">
    <location>
        <begin position="174"/>
        <end position="208"/>
    </location>
</feature>
<feature type="domain" description="PAS" evidence="9">
    <location>
        <begin position="263"/>
        <end position="334"/>
    </location>
</feature>
<dbReference type="InterPro" id="IPR013655">
    <property type="entry name" value="PAS_fold_3"/>
</dbReference>
<dbReference type="InterPro" id="IPR052162">
    <property type="entry name" value="Sensor_kinase/Photoreceptor"/>
</dbReference>
<dbReference type="InterPro" id="IPR035965">
    <property type="entry name" value="PAS-like_dom_sf"/>
</dbReference>
<evidence type="ECO:0000256" key="5">
    <source>
        <dbReference type="ARBA" id="ARBA00022777"/>
    </source>
</evidence>
<dbReference type="Pfam" id="PF02518">
    <property type="entry name" value="HATPase_c"/>
    <property type="match status" value="1"/>
</dbReference>
<protein>
    <recommendedName>
        <fullName evidence="2">histidine kinase</fullName>
        <ecNumber evidence="2">2.7.13.3</ecNumber>
    </recommendedName>
</protein>
<evidence type="ECO:0000256" key="3">
    <source>
        <dbReference type="ARBA" id="ARBA00022553"/>
    </source>
</evidence>
<dbReference type="OrthoDB" id="8127at2157"/>
<dbReference type="Gene3D" id="3.40.50.2300">
    <property type="match status" value="1"/>
</dbReference>
<dbReference type="InterPro" id="IPR003594">
    <property type="entry name" value="HATPase_dom"/>
</dbReference>
<dbReference type="InterPro" id="IPR005467">
    <property type="entry name" value="His_kinase_dom"/>
</dbReference>
<feature type="domain" description="PAC" evidence="10">
    <location>
        <begin position="212"/>
        <end position="262"/>
    </location>
</feature>
<dbReference type="InterPro" id="IPR004358">
    <property type="entry name" value="Sig_transdc_His_kin-like_C"/>
</dbReference>
<evidence type="ECO:0000256" key="6">
    <source>
        <dbReference type="PROSITE-ProRule" id="PRU00169"/>
    </source>
</evidence>
<evidence type="ECO:0000313" key="11">
    <source>
        <dbReference type="EMBL" id="AGB01089.1"/>
    </source>
</evidence>
<sequence length="607" mass="69077">MKKISVLYVDDEPGLLELTKVYLEQSDRFEVTVLPSAALALKHLKTRSYDAIISDYQMPGINGIEFLKQIRKTNDGIPFILFTGRGREEVVIEALNHGADSYLQKGGDPKAQFAELEHRIRSHVQRKWAQDALSESEKKYRRVVENAHEGIYIIQDERIIFSNPHIIERITECGISEADFLSKPFFTFIHPDDRQLMRDRYYRRIENGESFSRYPFRMVNSSGAVYWWDIYAVVIDWNGRPATLNFARNITEQYSLEERLSDSECRYRELLDLLPKTVIGMDTEFNLTFINRSGEEKWGYANGEILGKLAITDLIAEADRGRIRNALLKATEGERITELETIATLRNGRTFPVKLYLSPMIRKSNIAGFLAVCVDISDFRDARTMLAYTNNKLDLMGKINCHDLHNQLTILDGYLALAEKKTKDQDVLRYLHRIGNATKTIRIQMSFMEQYMKIGSSVPLWQNIEELISNIHPDLLSGTIRIDIDLGGLEIYGDLLLEKVLYNLFDNAIRHGGHVTAIRISFDNTETGIDLVFEDNGIGIPESEKKKIFTCGYGKNTGLGLFVIEQILSISGITIAETGEPGKGARFVMHIPAGSFRFVPIPSIKPG</sequence>
<dbReference type="Gene3D" id="3.30.450.20">
    <property type="entry name" value="PAS domain"/>
    <property type="match status" value="2"/>
</dbReference>
<proteinExistence type="predicted"/>
<feature type="domain" description="PAC" evidence="10">
    <location>
        <begin position="335"/>
        <end position="388"/>
    </location>
</feature>